<keyword evidence="3" id="KW-1185">Reference proteome</keyword>
<evidence type="ECO:0000313" key="3">
    <source>
        <dbReference type="Proteomes" id="UP000023772"/>
    </source>
</evidence>
<dbReference type="STRING" id="1168034.FH5T_15995"/>
<evidence type="ECO:0000313" key="1">
    <source>
        <dbReference type="EMBL" id="AHW62140.1"/>
    </source>
</evidence>
<accession>X5E3V3</accession>
<dbReference type="Proteomes" id="UP000181981">
    <property type="component" value="Unassembled WGS sequence"/>
</dbReference>
<dbReference type="KEGG" id="dori:FH5T_15995"/>
<proteinExistence type="predicted"/>
<organism evidence="2 4">
    <name type="scientific">Draconibacterium orientale</name>
    <dbReference type="NCBI Taxonomy" id="1168034"/>
    <lineage>
        <taxon>Bacteria</taxon>
        <taxon>Pseudomonadati</taxon>
        <taxon>Bacteroidota</taxon>
        <taxon>Bacteroidia</taxon>
        <taxon>Marinilabiliales</taxon>
        <taxon>Prolixibacteraceae</taxon>
        <taxon>Draconibacterium</taxon>
    </lineage>
</organism>
<dbReference type="RefSeq" id="WP_038560583.1">
    <property type="nucleotide sequence ID" value="NZ_FOHT01000005.1"/>
</dbReference>
<sequence length="73" mass="8610">MKEIEIKDKQKYLDENYIFEDIPEVSDRKRCLHCGEIIVVGNYKVYANEQGDEYIYCPNAPECDGTIIDWMDV</sequence>
<dbReference type="HOGENOM" id="CLU_2698753_0_0_10"/>
<gene>
    <name evidence="1" type="ORF">FH5T_15995</name>
    <name evidence="2" type="ORF">SAMN05444285_105115</name>
</gene>
<protein>
    <submittedName>
        <fullName evidence="2">Uncharacterized protein</fullName>
    </submittedName>
</protein>
<dbReference type="EMBL" id="CP007451">
    <property type="protein sequence ID" value="AHW62140.1"/>
    <property type="molecule type" value="Genomic_DNA"/>
</dbReference>
<name>X5E3V3_9BACT</name>
<dbReference type="EMBL" id="FOHT01000005">
    <property type="protein sequence ID" value="SET06473.1"/>
    <property type="molecule type" value="Genomic_DNA"/>
</dbReference>
<dbReference type="Proteomes" id="UP000023772">
    <property type="component" value="Chromosome"/>
</dbReference>
<dbReference type="AlphaFoldDB" id="X5E3V3"/>
<reference evidence="2 4" key="2">
    <citation type="submission" date="2016-10" db="EMBL/GenBank/DDBJ databases">
        <authorList>
            <person name="de Groot N.N."/>
        </authorList>
    </citation>
    <scope>NUCLEOTIDE SEQUENCE [LARGE SCALE GENOMIC DNA]</scope>
    <source>
        <strain evidence="2 4">DSM 25947</strain>
    </source>
</reference>
<dbReference type="eggNOG" id="ENOG503487S">
    <property type="taxonomic scope" value="Bacteria"/>
</dbReference>
<dbReference type="OrthoDB" id="1123191at2"/>
<evidence type="ECO:0000313" key="2">
    <source>
        <dbReference type="EMBL" id="SET06473.1"/>
    </source>
</evidence>
<evidence type="ECO:0000313" key="4">
    <source>
        <dbReference type="Proteomes" id="UP000181981"/>
    </source>
</evidence>
<reference evidence="1 3" key="1">
    <citation type="submission" date="2014-03" db="EMBL/GenBank/DDBJ databases">
        <title>Complete genome sequence of a deeply braunched marine Bacteroidia bacterium Draconibacterium orientale type strain FH5T.</title>
        <authorList>
            <person name="Li X."/>
            <person name="Wang X."/>
            <person name="Xie Z."/>
            <person name="Du Z."/>
            <person name="Chen G."/>
        </authorList>
    </citation>
    <scope>NUCLEOTIDE SEQUENCE [LARGE SCALE GENOMIC DNA]</scope>
    <source>
        <strain evidence="1 3">FH5</strain>
    </source>
</reference>